<feature type="transmembrane region" description="Helical" evidence="1">
    <location>
        <begin position="62"/>
        <end position="81"/>
    </location>
</feature>
<comment type="caution">
    <text evidence="2">The sequence shown here is derived from an EMBL/GenBank/DDBJ whole genome shotgun (WGS) entry which is preliminary data.</text>
</comment>
<evidence type="ECO:0000313" key="3">
    <source>
        <dbReference type="Proteomes" id="UP001187192"/>
    </source>
</evidence>
<keyword evidence="1" id="KW-1133">Transmembrane helix</keyword>
<dbReference type="Proteomes" id="UP001187192">
    <property type="component" value="Unassembled WGS sequence"/>
</dbReference>
<proteinExistence type="predicted"/>
<feature type="transmembrane region" description="Helical" evidence="1">
    <location>
        <begin position="87"/>
        <end position="109"/>
    </location>
</feature>
<evidence type="ECO:0000256" key="1">
    <source>
        <dbReference type="SAM" id="Phobius"/>
    </source>
</evidence>
<gene>
    <name evidence="2" type="ORF">TIFTF001_042540</name>
</gene>
<organism evidence="2 3">
    <name type="scientific">Ficus carica</name>
    <name type="common">Common fig</name>
    <dbReference type="NCBI Taxonomy" id="3494"/>
    <lineage>
        <taxon>Eukaryota</taxon>
        <taxon>Viridiplantae</taxon>
        <taxon>Streptophyta</taxon>
        <taxon>Embryophyta</taxon>
        <taxon>Tracheophyta</taxon>
        <taxon>Spermatophyta</taxon>
        <taxon>Magnoliopsida</taxon>
        <taxon>eudicotyledons</taxon>
        <taxon>Gunneridae</taxon>
        <taxon>Pentapetalae</taxon>
        <taxon>rosids</taxon>
        <taxon>fabids</taxon>
        <taxon>Rosales</taxon>
        <taxon>Moraceae</taxon>
        <taxon>Ficeae</taxon>
        <taxon>Ficus</taxon>
    </lineage>
</organism>
<dbReference type="EMBL" id="BTGU01002355">
    <property type="protein sequence ID" value="GMN36934.1"/>
    <property type="molecule type" value="Genomic_DNA"/>
</dbReference>
<dbReference type="AlphaFoldDB" id="A0AA87ZNY1"/>
<keyword evidence="1" id="KW-0812">Transmembrane</keyword>
<evidence type="ECO:0000313" key="2">
    <source>
        <dbReference type="EMBL" id="GMN36934.1"/>
    </source>
</evidence>
<sequence>MEDMLWITPMQPMYKQIPSMVITFKSTYQTDFHNRLWRLHHTKVLTSLSNGSRFPSNLKDRGSLFLVLASGFVTLLAWTGWVHGLSWIGLAAPTTQWLRATVSIVLAILDVRRWSMVGLTVKLWDEDC</sequence>
<protein>
    <submittedName>
        <fullName evidence="2">Uncharacterized protein</fullName>
    </submittedName>
</protein>
<keyword evidence="3" id="KW-1185">Reference proteome</keyword>
<reference evidence="2" key="1">
    <citation type="submission" date="2023-07" db="EMBL/GenBank/DDBJ databases">
        <title>draft genome sequence of fig (Ficus carica).</title>
        <authorList>
            <person name="Takahashi T."/>
            <person name="Nishimura K."/>
        </authorList>
    </citation>
    <scope>NUCLEOTIDE SEQUENCE</scope>
</reference>
<keyword evidence="1" id="KW-0472">Membrane</keyword>
<name>A0AA87ZNY1_FICCA</name>
<accession>A0AA87ZNY1</accession>